<protein>
    <recommendedName>
        <fullName evidence="3">Metanogen output domain-containing protein</fullName>
    </recommendedName>
</protein>
<evidence type="ECO:0008006" key="3">
    <source>
        <dbReference type="Google" id="ProtNLM"/>
    </source>
</evidence>
<dbReference type="Pfam" id="PF14196">
    <property type="entry name" value="ATC_hydrolase"/>
    <property type="match status" value="1"/>
</dbReference>
<dbReference type="STRING" id="1838285.SCAL_000588"/>
<name>A0A1F2P9K8_9EURY</name>
<sequence length="163" mass="18454">MERSKRFAQEWQAIGLTSRMKWRKNRKGEITPLVAAKIVETFGGKGLEVLSAAYEEVGEHDGSKIAESLRIKSEEISAAISVVETLCIIYGIHSICERDEDGSFVLTLDACPFEDTLTLYRETLCIYYLRGLIHAINRDIDVKITGKICEGDKTCRFRFEIKS</sequence>
<evidence type="ECO:0000313" key="2">
    <source>
        <dbReference type="Proteomes" id="UP000186940"/>
    </source>
</evidence>
<dbReference type="EMBL" id="LYOS01000002">
    <property type="protein sequence ID" value="OFV67948.1"/>
    <property type="molecule type" value="Genomic_DNA"/>
</dbReference>
<gene>
    <name evidence="1" type="ORF">SCAL_000588</name>
</gene>
<keyword evidence="2" id="KW-1185">Reference proteome</keyword>
<proteinExistence type="predicted"/>
<dbReference type="InterPro" id="IPR026002">
    <property type="entry name" value="ATC_hydrolase-like"/>
</dbReference>
<reference evidence="1" key="1">
    <citation type="submission" date="2016-05" db="EMBL/GenBank/DDBJ databases">
        <title>Microbial consortia oxidize butane by reversing methanogenesis.</title>
        <authorList>
            <person name="Laso-Perez R."/>
            <person name="Richter M."/>
            <person name="Wegener G."/>
            <person name="Musat F."/>
        </authorList>
    </citation>
    <scope>NUCLEOTIDE SEQUENCE [LARGE SCALE GENOMIC DNA]</scope>
    <source>
        <strain evidence="1">BOX2</strain>
    </source>
</reference>
<comment type="caution">
    <text evidence="1">The sequence shown here is derived from an EMBL/GenBank/DDBJ whole genome shotgun (WGS) entry which is preliminary data.</text>
</comment>
<evidence type="ECO:0000313" key="1">
    <source>
        <dbReference type="EMBL" id="OFV67948.1"/>
    </source>
</evidence>
<accession>A0A1F2P9K8</accession>
<organism evidence="1 2">
    <name type="scientific">Candidatus Syntropharchaeum caldarium</name>
    <dbReference type="NCBI Taxonomy" id="1838285"/>
    <lineage>
        <taxon>Archaea</taxon>
        <taxon>Methanobacteriati</taxon>
        <taxon>Methanobacteriota</taxon>
        <taxon>Stenosarchaea group</taxon>
        <taxon>Methanomicrobia</taxon>
        <taxon>Methanosarcinales</taxon>
        <taxon>ANME-2 cluster</taxon>
        <taxon>Candidatus Syntropharchaeum</taxon>
    </lineage>
</organism>
<dbReference type="Proteomes" id="UP000186940">
    <property type="component" value="Unassembled WGS sequence"/>
</dbReference>
<dbReference type="AlphaFoldDB" id="A0A1F2P9K8"/>